<feature type="compositionally biased region" description="Basic and acidic residues" evidence="1">
    <location>
        <begin position="164"/>
        <end position="174"/>
    </location>
</feature>
<keyword evidence="3" id="KW-1185">Reference proteome</keyword>
<accession>A0A139IPP5</accession>
<reference evidence="2 3" key="1">
    <citation type="submission" date="2015-07" db="EMBL/GenBank/DDBJ databases">
        <title>Comparative genomics of the Sigatoka disease complex on banana suggests a link between parallel evolutionary changes in Pseudocercospora fijiensis and Pseudocercospora eumusae and increased virulence on the banana host.</title>
        <authorList>
            <person name="Chang T.-C."/>
            <person name="Salvucci A."/>
            <person name="Crous P.W."/>
            <person name="Stergiopoulos I."/>
        </authorList>
    </citation>
    <scope>NUCLEOTIDE SEQUENCE [LARGE SCALE GENOMIC DNA]</scope>
    <source>
        <strain evidence="2 3">CBS 116634</strain>
    </source>
</reference>
<gene>
    <name evidence="2" type="ORF">AC579_5228</name>
</gene>
<dbReference type="Proteomes" id="UP000073492">
    <property type="component" value="Unassembled WGS sequence"/>
</dbReference>
<protein>
    <submittedName>
        <fullName evidence="2">Uncharacterized protein</fullName>
    </submittedName>
</protein>
<evidence type="ECO:0000313" key="2">
    <source>
        <dbReference type="EMBL" id="KXT16699.1"/>
    </source>
</evidence>
<proteinExistence type="predicted"/>
<dbReference type="EMBL" id="LFZO01000031">
    <property type="protein sequence ID" value="KXT16699.1"/>
    <property type="molecule type" value="Genomic_DNA"/>
</dbReference>
<organism evidence="2 3">
    <name type="scientific">Pseudocercospora musae</name>
    <dbReference type="NCBI Taxonomy" id="113226"/>
    <lineage>
        <taxon>Eukaryota</taxon>
        <taxon>Fungi</taxon>
        <taxon>Dikarya</taxon>
        <taxon>Ascomycota</taxon>
        <taxon>Pezizomycotina</taxon>
        <taxon>Dothideomycetes</taxon>
        <taxon>Dothideomycetidae</taxon>
        <taxon>Mycosphaerellales</taxon>
        <taxon>Mycosphaerellaceae</taxon>
        <taxon>Pseudocercospora</taxon>
    </lineage>
</organism>
<name>A0A139IPP5_9PEZI</name>
<sequence length="189" mass="20975">MYSDGPLLLCFWRQEWYKQDGGRGCNAEATSGIVKGKDGWKGRPRPTLGKPRFYFTYIKFLIAIILPSPMSSQVTKDTETAMYTSSCASARDIGRVRDAFAPSVLANNVSTFLETLFHFQSAGQDALLLSQGAGSCWTMAADFSRTNHLSLGLLSFVLEEKDAKASKHDEDLPTRSRKPFQGLLAKHKQ</sequence>
<dbReference type="AlphaFoldDB" id="A0A139IPP5"/>
<feature type="region of interest" description="Disordered" evidence="1">
    <location>
        <begin position="164"/>
        <end position="189"/>
    </location>
</feature>
<evidence type="ECO:0000256" key="1">
    <source>
        <dbReference type="SAM" id="MobiDB-lite"/>
    </source>
</evidence>
<dbReference type="OrthoDB" id="10042665at2759"/>
<comment type="caution">
    <text evidence="2">The sequence shown here is derived from an EMBL/GenBank/DDBJ whole genome shotgun (WGS) entry which is preliminary data.</text>
</comment>
<evidence type="ECO:0000313" key="3">
    <source>
        <dbReference type="Proteomes" id="UP000073492"/>
    </source>
</evidence>